<dbReference type="SUPFAM" id="SSF56935">
    <property type="entry name" value="Porins"/>
    <property type="match status" value="1"/>
</dbReference>
<keyword evidence="4" id="KW-0812">Transmembrane</keyword>
<dbReference type="GO" id="GO:0009279">
    <property type="term" value="C:cell outer membrane"/>
    <property type="evidence" value="ECO:0007669"/>
    <property type="project" value="UniProtKB-SubCell"/>
</dbReference>
<dbReference type="Proteomes" id="UP000438760">
    <property type="component" value="Unassembled WGS sequence"/>
</dbReference>
<evidence type="ECO:0000256" key="7">
    <source>
        <dbReference type="ARBA" id="ARBA00023237"/>
    </source>
</evidence>
<reference evidence="9 10" key="1">
    <citation type="submission" date="2019-11" db="EMBL/GenBank/DDBJ databases">
        <title>Genome of Strain BIT-d1.</title>
        <authorList>
            <person name="Yang Y."/>
        </authorList>
    </citation>
    <scope>NUCLEOTIDE SEQUENCE [LARGE SCALE GENOMIC DNA]</scope>
    <source>
        <strain evidence="9 10">BIT-d1</strain>
    </source>
</reference>
<sequence length="589" mass="66726">MKNRNIYIAAASVILCSTVVQAQDQKKQDLGTEVVNVVRNYDATVSDASKVKDLPEAKQEGDMQKKNVIYTINSYPVESTFVPEKGEVAEVEKTSPLKAYNNYALGSFGNYSNLTGEVFLSYKLDKTSYIAGFAKHVSSQGGIKDLLLDDAFSKTSVSAFYGGQLKGFAWNTELGGSYQMSNWYGLPTEEVAFNRGDVTGIKERQRYKDIFVNANLEFDNSPFKNVEVKYDRFWDDFSSVENRFSIKPNIQTRIGYLSHAQLGVVLDYVSTEFKDRFNTGETNKNTHFNIGFEPNVIFKDENYFLQVGLGIYYNDGKVNNSSDNKFYVYPQIKGSYNLVKDLLITYAGIEGGLQQNSFKELVGVNPFVAPDLLITPTDKKYDIYVGLRGKLDHNISYNVKGSYKNESDKLLFVHTPYSTNTAKVAYGLGNSFMTEAQKVKTFSLFGELKYEFSQETSIGAYGQWNNYDTNGIKPWNLPKMKFGANVDVAFDPQWYANVDLYYVGKRYDAFSISDIDANIVGDMEAIQMQQVRELEGYVDLNLSVGYRITKNWTAFVKANNILNDKYDKWDNFQVQGFQVMGGAIYKFDF</sequence>
<gene>
    <name evidence="9" type="ORF">GJV76_04440</name>
</gene>
<keyword evidence="2" id="KW-0813">Transport</keyword>
<keyword evidence="5 8" id="KW-0732">Signal</keyword>
<evidence type="ECO:0000256" key="2">
    <source>
        <dbReference type="ARBA" id="ARBA00022448"/>
    </source>
</evidence>
<organism evidence="9 10">
    <name type="scientific">Myroides albus</name>
    <dbReference type="NCBI Taxonomy" id="2562892"/>
    <lineage>
        <taxon>Bacteria</taxon>
        <taxon>Pseudomonadati</taxon>
        <taxon>Bacteroidota</taxon>
        <taxon>Flavobacteriia</taxon>
        <taxon>Flavobacteriales</taxon>
        <taxon>Flavobacteriaceae</taxon>
        <taxon>Myroides</taxon>
    </lineage>
</organism>
<dbReference type="PANTHER" id="PTHR30069:SF29">
    <property type="entry name" value="HEMOGLOBIN AND HEMOGLOBIN-HAPTOGLOBIN-BINDING PROTEIN 1-RELATED"/>
    <property type="match status" value="1"/>
</dbReference>
<evidence type="ECO:0000256" key="3">
    <source>
        <dbReference type="ARBA" id="ARBA00022452"/>
    </source>
</evidence>
<evidence type="ECO:0000256" key="1">
    <source>
        <dbReference type="ARBA" id="ARBA00004571"/>
    </source>
</evidence>
<evidence type="ECO:0000256" key="6">
    <source>
        <dbReference type="ARBA" id="ARBA00023136"/>
    </source>
</evidence>
<evidence type="ECO:0000256" key="5">
    <source>
        <dbReference type="ARBA" id="ARBA00022729"/>
    </source>
</evidence>
<keyword evidence="3" id="KW-1134">Transmembrane beta strand</keyword>
<keyword evidence="10" id="KW-1185">Reference proteome</keyword>
<dbReference type="PANTHER" id="PTHR30069">
    <property type="entry name" value="TONB-DEPENDENT OUTER MEMBRANE RECEPTOR"/>
    <property type="match status" value="1"/>
</dbReference>
<dbReference type="OrthoDB" id="1264254at2"/>
<name>A0A6I3LFY9_9FLAO</name>
<proteinExistence type="predicted"/>
<evidence type="ECO:0000256" key="4">
    <source>
        <dbReference type="ARBA" id="ARBA00022692"/>
    </source>
</evidence>
<keyword evidence="6" id="KW-0472">Membrane</keyword>
<dbReference type="InterPro" id="IPR039426">
    <property type="entry name" value="TonB-dep_rcpt-like"/>
</dbReference>
<feature type="signal peptide" evidence="8">
    <location>
        <begin position="1"/>
        <end position="22"/>
    </location>
</feature>
<keyword evidence="7" id="KW-0998">Cell outer membrane</keyword>
<keyword evidence="9" id="KW-0675">Receptor</keyword>
<comment type="subcellular location">
    <subcellularLocation>
        <location evidence="1">Cell outer membrane</location>
        <topology evidence="1">Multi-pass membrane protein</topology>
    </subcellularLocation>
</comment>
<dbReference type="GO" id="GO:0044718">
    <property type="term" value="P:siderophore transmembrane transport"/>
    <property type="evidence" value="ECO:0007669"/>
    <property type="project" value="TreeGrafter"/>
</dbReference>
<evidence type="ECO:0000256" key="8">
    <source>
        <dbReference type="SAM" id="SignalP"/>
    </source>
</evidence>
<evidence type="ECO:0000313" key="9">
    <source>
        <dbReference type="EMBL" id="MTG97388.1"/>
    </source>
</evidence>
<feature type="chain" id="PRO_5026284252" evidence="8">
    <location>
        <begin position="23"/>
        <end position="589"/>
    </location>
</feature>
<dbReference type="InterPro" id="IPR036942">
    <property type="entry name" value="Beta-barrel_TonB_sf"/>
</dbReference>
<protein>
    <submittedName>
        <fullName evidence="9">TonB-dependent receptor</fullName>
    </submittedName>
</protein>
<dbReference type="Gene3D" id="2.40.170.20">
    <property type="entry name" value="TonB-dependent receptor, beta-barrel domain"/>
    <property type="match status" value="1"/>
</dbReference>
<dbReference type="AlphaFoldDB" id="A0A6I3LFY9"/>
<dbReference type="RefSeq" id="WP_155091436.1">
    <property type="nucleotide sequence ID" value="NZ_CP102754.1"/>
</dbReference>
<dbReference type="GO" id="GO:0015344">
    <property type="term" value="F:siderophore uptake transmembrane transporter activity"/>
    <property type="evidence" value="ECO:0007669"/>
    <property type="project" value="TreeGrafter"/>
</dbReference>
<evidence type="ECO:0000313" key="10">
    <source>
        <dbReference type="Proteomes" id="UP000438760"/>
    </source>
</evidence>
<comment type="caution">
    <text evidence="9">The sequence shown here is derived from an EMBL/GenBank/DDBJ whole genome shotgun (WGS) entry which is preliminary data.</text>
</comment>
<accession>A0A6I3LFY9</accession>
<dbReference type="EMBL" id="WMJX01000006">
    <property type="protein sequence ID" value="MTG97388.1"/>
    <property type="molecule type" value="Genomic_DNA"/>
</dbReference>